<evidence type="ECO:0000313" key="2">
    <source>
        <dbReference type="Proteomes" id="UP001062846"/>
    </source>
</evidence>
<protein>
    <submittedName>
        <fullName evidence="1">Uncharacterized protein</fullName>
    </submittedName>
</protein>
<proteinExistence type="predicted"/>
<evidence type="ECO:0000313" key="1">
    <source>
        <dbReference type="EMBL" id="KAI8527120.1"/>
    </source>
</evidence>
<accession>A0ACC0LER7</accession>
<organism evidence="1 2">
    <name type="scientific">Rhododendron molle</name>
    <name type="common">Chinese azalea</name>
    <name type="synonym">Azalea mollis</name>
    <dbReference type="NCBI Taxonomy" id="49168"/>
    <lineage>
        <taxon>Eukaryota</taxon>
        <taxon>Viridiplantae</taxon>
        <taxon>Streptophyta</taxon>
        <taxon>Embryophyta</taxon>
        <taxon>Tracheophyta</taxon>
        <taxon>Spermatophyta</taxon>
        <taxon>Magnoliopsida</taxon>
        <taxon>eudicotyledons</taxon>
        <taxon>Gunneridae</taxon>
        <taxon>Pentapetalae</taxon>
        <taxon>asterids</taxon>
        <taxon>Ericales</taxon>
        <taxon>Ericaceae</taxon>
        <taxon>Ericoideae</taxon>
        <taxon>Rhodoreae</taxon>
        <taxon>Rhododendron</taxon>
    </lineage>
</organism>
<dbReference type="EMBL" id="CM046399">
    <property type="protein sequence ID" value="KAI8527120.1"/>
    <property type="molecule type" value="Genomic_DNA"/>
</dbReference>
<reference evidence="1" key="1">
    <citation type="submission" date="2022-02" db="EMBL/GenBank/DDBJ databases">
        <title>Plant Genome Project.</title>
        <authorList>
            <person name="Zhang R.-G."/>
        </authorList>
    </citation>
    <scope>NUCLEOTIDE SEQUENCE</scope>
    <source>
        <strain evidence="1">AT1</strain>
    </source>
</reference>
<comment type="caution">
    <text evidence="1">The sequence shown here is derived from an EMBL/GenBank/DDBJ whole genome shotgun (WGS) entry which is preliminary data.</text>
</comment>
<keyword evidence="2" id="KW-1185">Reference proteome</keyword>
<sequence>MLNKFRCYAWEESFQSKVRGMRKVELSWFQKAQLLSACNNFMLNSIPVLVMVPSFGLFMLLGGDLTPSRAFTCMSLFAVLRLPLNMLPNLITQGEKPTLLNINLDIPVGSLVAVVGGTGEEKTSLILAMIGELPPVDDSTVVIRGTVAYVPQISWIFNATVWENILFGSNFETSRYWKAIDVTALQHDLDLLLGRDLTEIGEKGVNISPGQKQWVSMAMAVYSNADVYIFDDPLSALDAHVGRQNIIRFLATASKKSCKRKPECSSQTSCIFFLRWIKFILINEGMVKEEGTFEELSRSGIFFQNLMENAEKMEEHVDEKEDDNNSDFKSLKSADSVMQNGLPESGNPKSTRKV</sequence>
<name>A0ACC0LER7_RHOML</name>
<gene>
    <name evidence="1" type="ORF">RHMOL_Rhmol12G0051400</name>
</gene>
<dbReference type="Proteomes" id="UP001062846">
    <property type="component" value="Chromosome 12"/>
</dbReference>